<dbReference type="CDD" id="cd07377">
    <property type="entry name" value="WHTH_GntR"/>
    <property type="match status" value="1"/>
</dbReference>
<comment type="caution">
    <text evidence="7">The sequence shown here is derived from an EMBL/GenBank/DDBJ whole genome shotgun (WGS) entry which is preliminary data.</text>
</comment>
<keyword evidence="7" id="KW-0808">Transferase</keyword>
<dbReference type="SUPFAM" id="SSF46785">
    <property type="entry name" value="Winged helix' DNA-binding domain"/>
    <property type="match status" value="1"/>
</dbReference>
<comment type="similarity">
    <text evidence="1">In the C-terminal section; belongs to the class-I pyridoxal-phosphate-dependent aminotransferase family.</text>
</comment>
<dbReference type="Gene3D" id="3.40.640.10">
    <property type="entry name" value="Type I PLP-dependent aspartate aminotransferase-like (Major domain)"/>
    <property type="match status" value="1"/>
</dbReference>
<dbReference type="InterPro" id="IPR015421">
    <property type="entry name" value="PyrdxlP-dep_Trfase_major"/>
</dbReference>
<evidence type="ECO:0000259" key="6">
    <source>
        <dbReference type="PROSITE" id="PS50949"/>
    </source>
</evidence>
<evidence type="ECO:0000256" key="4">
    <source>
        <dbReference type="ARBA" id="ARBA00023125"/>
    </source>
</evidence>
<gene>
    <name evidence="7" type="ORF">GCM10023322_10200</name>
</gene>
<dbReference type="GO" id="GO:0008483">
    <property type="term" value="F:transaminase activity"/>
    <property type="evidence" value="ECO:0007669"/>
    <property type="project" value="UniProtKB-KW"/>
</dbReference>
<dbReference type="InterPro" id="IPR004839">
    <property type="entry name" value="Aminotransferase_I/II_large"/>
</dbReference>
<evidence type="ECO:0000256" key="2">
    <source>
        <dbReference type="ARBA" id="ARBA00022898"/>
    </source>
</evidence>
<sequence>MFPVSLDRQLTRPLWQQLAEQVCSAVDAGVLAAGTRMPSTRTLAALLGVSRGVPMEAYELLFQSGYAASRPGSGTYVTVPARLPGDAGARCDAVGARSGASGAPCAVLGARHGGGRAGGDGGVDLLPGQVGGASLPMAAWRAAWRWASFRPPPTGAPPPLGLPELRQAVAGFVRRTHGVSLAGREVVATTGTAAGLRAVLAVLGLSGGDVAVEEPIAPPLWRAAEGGGSRPVAVPVHGEGARVERVPDRCRALVLCPDSGVPSGAVLSAERRRVAASRPGTWIVEVACDGLLPPAAQRLPRLLSLAAPETSVLVGGFGEALSPALGIGFVVVPRWLTGALGRHLAERSGQPPHVSQLAMARLLHDGTVDRAMHRRGRDHQDGGHLVRSALGRVGYRVAGAHGVALLPLPGRHAELVAARLRARGVRVGTLAPYHFSPAPIPPALVVGHGHLTGAALEQAVARLVAALPGALSTD</sequence>
<evidence type="ECO:0000256" key="1">
    <source>
        <dbReference type="ARBA" id="ARBA00005384"/>
    </source>
</evidence>
<organism evidence="7 8">
    <name type="scientific">Rugosimonospora acidiphila</name>
    <dbReference type="NCBI Taxonomy" id="556531"/>
    <lineage>
        <taxon>Bacteria</taxon>
        <taxon>Bacillati</taxon>
        <taxon>Actinomycetota</taxon>
        <taxon>Actinomycetes</taxon>
        <taxon>Micromonosporales</taxon>
        <taxon>Micromonosporaceae</taxon>
        <taxon>Rugosimonospora</taxon>
    </lineage>
</organism>
<keyword evidence="8" id="KW-1185">Reference proteome</keyword>
<dbReference type="InterPro" id="IPR000524">
    <property type="entry name" value="Tscrpt_reg_HTH_GntR"/>
</dbReference>
<dbReference type="PANTHER" id="PTHR46577:SF1">
    <property type="entry name" value="HTH-TYPE TRANSCRIPTIONAL REGULATORY PROTEIN GABR"/>
    <property type="match status" value="1"/>
</dbReference>
<dbReference type="Pfam" id="PF00392">
    <property type="entry name" value="GntR"/>
    <property type="match status" value="1"/>
</dbReference>
<accession>A0ABP9RMC0</accession>
<dbReference type="Proteomes" id="UP001501570">
    <property type="component" value="Unassembled WGS sequence"/>
</dbReference>
<keyword evidence="5" id="KW-0804">Transcription</keyword>
<dbReference type="PANTHER" id="PTHR46577">
    <property type="entry name" value="HTH-TYPE TRANSCRIPTIONAL REGULATORY PROTEIN GABR"/>
    <property type="match status" value="1"/>
</dbReference>
<dbReference type="InterPro" id="IPR036390">
    <property type="entry name" value="WH_DNA-bd_sf"/>
</dbReference>
<dbReference type="Pfam" id="PF00155">
    <property type="entry name" value="Aminotran_1_2"/>
    <property type="match status" value="1"/>
</dbReference>
<dbReference type="InterPro" id="IPR036388">
    <property type="entry name" value="WH-like_DNA-bd_sf"/>
</dbReference>
<dbReference type="EMBL" id="BAABJQ010000002">
    <property type="protein sequence ID" value="GAA5179638.1"/>
    <property type="molecule type" value="Genomic_DNA"/>
</dbReference>
<keyword evidence="4" id="KW-0238">DNA-binding</keyword>
<evidence type="ECO:0000256" key="5">
    <source>
        <dbReference type="ARBA" id="ARBA00023163"/>
    </source>
</evidence>
<proteinExistence type="inferred from homology"/>
<dbReference type="PROSITE" id="PS50949">
    <property type="entry name" value="HTH_GNTR"/>
    <property type="match status" value="1"/>
</dbReference>
<keyword evidence="2" id="KW-0663">Pyridoxal phosphate</keyword>
<dbReference type="Gene3D" id="1.10.10.10">
    <property type="entry name" value="Winged helix-like DNA-binding domain superfamily/Winged helix DNA-binding domain"/>
    <property type="match status" value="1"/>
</dbReference>
<reference evidence="8" key="1">
    <citation type="journal article" date="2019" name="Int. J. Syst. Evol. Microbiol.">
        <title>The Global Catalogue of Microorganisms (GCM) 10K type strain sequencing project: providing services to taxonomists for standard genome sequencing and annotation.</title>
        <authorList>
            <consortium name="The Broad Institute Genomics Platform"/>
            <consortium name="The Broad Institute Genome Sequencing Center for Infectious Disease"/>
            <person name="Wu L."/>
            <person name="Ma J."/>
        </authorList>
    </citation>
    <scope>NUCLEOTIDE SEQUENCE [LARGE SCALE GENOMIC DNA]</scope>
    <source>
        <strain evidence="8">JCM 18304</strain>
    </source>
</reference>
<dbReference type="SMART" id="SM00345">
    <property type="entry name" value="HTH_GNTR"/>
    <property type="match status" value="1"/>
</dbReference>
<protein>
    <submittedName>
        <fullName evidence="7">PLP-dependent aminotransferase family protein</fullName>
    </submittedName>
</protein>
<name>A0ABP9RMC0_9ACTN</name>
<feature type="domain" description="HTH gntR-type" evidence="6">
    <location>
        <begin position="12"/>
        <end position="80"/>
    </location>
</feature>
<dbReference type="InterPro" id="IPR051446">
    <property type="entry name" value="HTH_trans_reg/aminotransferase"/>
</dbReference>
<dbReference type="InterPro" id="IPR015424">
    <property type="entry name" value="PyrdxlP-dep_Trfase"/>
</dbReference>
<evidence type="ECO:0000313" key="8">
    <source>
        <dbReference type="Proteomes" id="UP001501570"/>
    </source>
</evidence>
<keyword evidence="3" id="KW-0805">Transcription regulation</keyword>
<dbReference type="CDD" id="cd00609">
    <property type="entry name" value="AAT_like"/>
    <property type="match status" value="1"/>
</dbReference>
<evidence type="ECO:0000313" key="7">
    <source>
        <dbReference type="EMBL" id="GAA5179638.1"/>
    </source>
</evidence>
<dbReference type="SUPFAM" id="SSF53383">
    <property type="entry name" value="PLP-dependent transferases"/>
    <property type="match status" value="1"/>
</dbReference>
<evidence type="ECO:0000256" key="3">
    <source>
        <dbReference type="ARBA" id="ARBA00023015"/>
    </source>
</evidence>
<keyword evidence="7" id="KW-0032">Aminotransferase</keyword>